<gene>
    <name evidence="4" type="ORF">AVDCRST_MAG73-203</name>
</gene>
<dbReference type="SUPFAM" id="SSF51182">
    <property type="entry name" value="RmlC-like cupins"/>
    <property type="match status" value="2"/>
</dbReference>
<sequence length="430" mass="43852">MRRTVGLLLAFAVFLASGLALTAAAVTLPVQTARLDRSAADTATVRRFYAAVNDALRTGRPPVFDDLVAPEVLRAQTQPGAEPGADVRGGFDRLQTAFAGLELRVEALVADGGHALALVAVDGDRRDLEPGLPIHGSTATWRAVDRFRLDEGRIVAFDRQEQDRDAASARPLFDAPLARLPAPPAVVEVARVTLPPGARLSGLVGPGPELLLLEAGALTARLAARVQPGSTPDGTTDEGQVSLRPGDLLVVPTGTPFAMENGGRVPAVVLEVALRPTAERSPENEGVDAPALGLAALNPGVAVQRLAHGFTADLPAGPATVVATRLTLAPGAGIASHAVDGAELLAVEAGTLGIAVSAGDGKLTRATGADRLIPPTTPASGDGGTVRDGALAAGEGAFLRTGARYAARNTGTEPVVLVVVRVVPDVPAGR</sequence>
<evidence type="ECO:0000256" key="1">
    <source>
        <dbReference type="SAM" id="MobiDB-lite"/>
    </source>
</evidence>
<evidence type="ECO:0000259" key="3">
    <source>
        <dbReference type="Pfam" id="PF12680"/>
    </source>
</evidence>
<feature type="domain" description="SnoaL-like" evidence="3">
    <location>
        <begin position="45"/>
        <end position="156"/>
    </location>
</feature>
<feature type="signal peptide" evidence="2">
    <location>
        <begin position="1"/>
        <end position="22"/>
    </location>
</feature>
<dbReference type="InterPro" id="IPR037401">
    <property type="entry name" value="SnoaL-like"/>
</dbReference>
<dbReference type="EMBL" id="CADCWE010000015">
    <property type="protein sequence ID" value="CAA9522313.1"/>
    <property type="molecule type" value="Genomic_DNA"/>
</dbReference>
<reference evidence="4" key="1">
    <citation type="submission" date="2020-02" db="EMBL/GenBank/DDBJ databases">
        <authorList>
            <person name="Meier V. D."/>
        </authorList>
    </citation>
    <scope>NUCLEOTIDE SEQUENCE</scope>
    <source>
        <strain evidence="4">AVDCRST_MAG73</strain>
    </source>
</reference>
<dbReference type="InterPro" id="IPR032710">
    <property type="entry name" value="NTF2-like_dom_sf"/>
</dbReference>
<accession>A0A6J4TG41</accession>
<evidence type="ECO:0000313" key="4">
    <source>
        <dbReference type="EMBL" id="CAA9522313.1"/>
    </source>
</evidence>
<dbReference type="Gene3D" id="2.60.120.10">
    <property type="entry name" value="Jelly Rolls"/>
    <property type="match status" value="2"/>
</dbReference>
<keyword evidence="2" id="KW-0732">Signal</keyword>
<dbReference type="CDD" id="cd02208">
    <property type="entry name" value="cupin_RmlC-like"/>
    <property type="match status" value="1"/>
</dbReference>
<dbReference type="SUPFAM" id="SSF54427">
    <property type="entry name" value="NTF2-like"/>
    <property type="match status" value="1"/>
</dbReference>
<feature type="region of interest" description="Disordered" evidence="1">
    <location>
        <begin position="367"/>
        <end position="387"/>
    </location>
</feature>
<organism evidence="4">
    <name type="scientific">uncultured Thermomicrobiales bacterium</name>
    <dbReference type="NCBI Taxonomy" id="1645740"/>
    <lineage>
        <taxon>Bacteria</taxon>
        <taxon>Pseudomonadati</taxon>
        <taxon>Thermomicrobiota</taxon>
        <taxon>Thermomicrobia</taxon>
        <taxon>Thermomicrobiales</taxon>
        <taxon>environmental samples</taxon>
    </lineage>
</organism>
<dbReference type="AlphaFoldDB" id="A0A6J4TG41"/>
<evidence type="ECO:0000256" key="2">
    <source>
        <dbReference type="SAM" id="SignalP"/>
    </source>
</evidence>
<feature type="chain" id="PRO_5027000321" description="SnoaL-like domain-containing protein" evidence="2">
    <location>
        <begin position="23"/>
        <end position="430"/>
    </location>
</feature>
<proteinExistence type="predicted"/>
<dbReference type="InterPro" id="IPR011051">
    <property type="entry name" value="RmlC_Cupin_sf"/>
</dbReference>
<name>A0A6J4TG41_9BACT</name>
<dbReference type="Pfam" id="PF12680">
    <property type="entry name" value="SnoaL_2"/>
    <property type="match status" value="1"/>
</dbReference>
<protein>
    <recommendedName>
        <fullName evidence="3">SnoaL-like domain-containing protein</fullName>
    </recommendedName>
</protein>
<dbReference type="Gene3D" id="3.10.450.50">
    <property type="match status" value="1"/>
</dbReference>
<dbReference type="InterPro" id="IPR014710">
    <property type="entry name" value="RmlC-like_jellyroll"/>
</dbReference>